<feature type="domain" description="RNase H type-1" evidence="3">
    <location>
        <begin position="960"/>
        <end position="1089"/>
    </location>
</feature>
<dbReference type="GO" id="GO:0003676">
    <property type="term" value="F:nucleic acid binding"/>
    <property type="evidence" value="ECO:0007669"/>
    <property type="project" value="InterPro"/>
</dbReference>
<dbReference type="SUPFAM" id="SSF53098">
    <property type="entry name" value="Ribonuclease H-like"/>
    <property type="match status" value="1"/>
</dbReference>
<evidence type="ECO:0000259" key="3">
    <source>
        <dbReference type="PROSITE" id="PS50879"/>
    </source>
</evidence>
<dbReference type="InterPro" id="IPR036691">
    <property type="entry name" value="Endo/exonu/phosph_ase_sf"/>
</dbReference>
<dbReference type="EMBL" id="BGPR01087642">
    <property type="protein sequence ID" value="GBM07978.1"/>
    <property type="molecule type" value="Genomic_DNA"/>
</dbReference>
<evidence type="ECO:0000313" key="4">
    <source>
        <dbReference type="EMBL" id="GBM07978.1"/>
    </source>
</evidence>
<dbReference type="InterPro" id="IPR000477">
    <property type="entry name" value="RT_dom"/>
</dbReference>
<dbReference type="Gene3D" id="3.30.420.10">
    <property type="entry name" value="Ribonuclease H-like superfamily/Ribonuclease H"/>
    <property type="match status" value="1"/>
</dbReference>
<dbReference type="PANTHER" id="PTHR36688:SF1">
    <property type="entry name" value="ENDONUCLEASE_EXONUCLEASE_PHOSPHATASE DOMAIN-CONTAINING PROTEIN"/>
    <property type="match status" value="1"/>
</dbReference>
<evidence type="ECO:0000313" key="5">
    <source>
        <dbReference type="EMBL" id="GBM07986.1"/>
    </source>
</evidence>
<dbReference type="Pfam" id="PF00075">
    <property type="entry name" value="RNase_H"/>
    <property type="match status" value="1"/>
</dbReference>
<sequence>MCRNNRAQCLNCAEANRTRRHKVDINHYASDSNCPVYQQMVQSTNTSTSASSQFNLNIQPTRKNLKILQINLARAKPANLILHTNVKEIKPDIILIQEPYIKDQKLNGFPSSWTSFTSKNLKAAILIPNATIKAVLLRQKTNTVAIKIHLDSTPLTIVSSYSSPAKNIQETLQELRETKASIKTEPIFIGADLDGHNPVWGYAIEDTRGREVLDYVLANDLFKLNTPDAPPTYVRRDTKGWPDLSLCSGLIAHSSPTWGVLETPTLSDHFYIVTTFNAPSTSTSCRRYKTLHGNHQKFLRLIAPQINQLIIQINNIENQQQLNEVTRELQNTIIKACDGTYKIKKTYYLPNPNWWTQELEMEKKRLRALRRRVQRARSEERIKCYIVESKEKAKYKKKIKRTRTQGWRNFCEGASNPYGKHYKAAFRRAVFPSQLAILENNQPTGSLTSIAERFLDEMFPHPSSPANDATTQSQNPDDPPFTKKEVTYVIKNIPAGKAPGIDGIDNLIIKILHSKYPYLLTSFFNKCLDIGVFPDLYKLGNIVFFLKQGKEPTHPSSYRPISLLPAIGKVLERLLTQRLTYHLEKTGHLSNKQFGFREGKSVDTALESLLSRIKEARATAKHSIVLSIDIKGAFDNLHHDAILTAIRDSPCPANIQKVFVNLLQNRNVSLQSPTGPIIKPQAKGCPQGSCSGPALWNLVANSALNIQWPSEVHIQAFADDFAMVIKAKTKENLKQVAQTAINTFNTWCETNYLEVAPEKTQFIIFSKMVAPPRLLWKGVKIKKVNSIKYLGVYIDDKLNWRDHIAAQAKKAVQLHQSLNMIAGKNWGIPQKQRRLLYKSVVERTMAHGAAAWCLNPTSKMVRKLTSIQRPFLLSLTGAYRTSPTAALQTILGIPPLHLQLQYEARLINLTRLQKALPSTTVNLEPNQIETKVPGWASHPSNFLQTQQISLEDAGPESNKNSTMIKIFTDGSKSEDGVGAAFCVFINNILQHVWKGQLSLHNTVFQAELSAIKEAIKYAVDFHKNQQVKIFADNQASIKAISNPKSKSTIARIAFTLLLDNPKIHISWIKAHANYSGNEKADSLAKEAITTGTPYNVLHPVSYVKTHLRKLMLSEWQDIWKKAKQVAWSTN</sequence>
<dbReference type="Proteomes" id="UP000499080">
    <property type="component" value="Unassembled WGS sequence"/>
</dbReference>
<feature type="compositionally biased region" description="Polar residues" evidence="1">
    <location>
        <begin position="464"/>
        <end position="476"/>
    </location>
</feature>
<dbReference type="InterPro" id="IPR002156">
    <property type="entry name" value="RNaseH_domain"/>
</dbReference>
<dbReference type="InterPro" id="IPR036397">
    <property type="entry name" value="RNaseH_sf"/>
</dbReference>
<dbReference type="Pfam" id="PF14529">
    <property type="entry name" value="Exo_endo_phos_2"/>
    <property type="match status" value="1"/>
</dbReference>
<dbReference type="GO" id="GO:0042575">
    <property type="term" value="C:DNA polymerase complex"/>
    <property type="evidence" value="ECO:0007669"/>
    <property type="project" value="UniProtKB-ARBA"/>
</dbReference>
<dbReference type="CDD" id="cd01650">
    <property type="entry name" value="RT_nLTR_like"/>
    <property type="match status" value="1"/>
</dbReference>
<accession>A0A4Y2CW83</accession>
<organism evidence="4 7">
    <name type="scientific">Araneus ventricosus</name>
    <name type="common">Orbweaver spider</name>
    <name type="synonym">Epeira ventricosa</name>
    <dbReference type="NCBI Taxonomy" id="182803"/>
    <lineage>
        <taxon>Eukaryota</taxon>
        <taxon>Metazoa</taxon>
        <taxon>Ecdysozoa</taxon>
        <taxon>Arthropoda</taxon>
        <taxon>Chelicerata</taxon>
        <taxon>Arachnida</taxon>
        <taxon>Araneae</taxon>
        <taxon>Araneomorphae</taxon>
        <taxon>Entelegynae</taxon>
        <taxon>Araneoidea</taxon>
        <taxon>Araneidae</taxon>
        <taxon>Araneus</taxon>
    </lineage>
</organism>
<dbReference type="GO" id="GO:0071897">
    <property type="term" value="P:DNA biosynthetic process"/>
    <property type="evidence" value="ECO:0007669"/>
    <property type="project" value="UniProtKB-ARBA"/>
</dbReference>
<evidence type="ECO:0000256" key="1">
    <source>
        <dbReference type="SAM" id="MobiDB-lite"/>
    </source>
</evidence>
<feature type="domain" description="Reverse transcriptase" evidence="2">
    <location>
        <begin position="526"/>
        <end position="781"/>
    </location>
</feature>
<dbReference type="Gene3D" id="3.60.10.10">
    <property type="entry name" value="Endonuclease/exonuclease/phosphatase"/>
    <property type="match status" value="1"/>
</dbReference>
<dbReference type="Pfam" id="PF00078">
    <property type="entry name" value="RVT_1"/>
    <property type="match status" value="1"/>
</dbReference>
<dbReference type="CDD" id="cd09276">
    <property type="entry name" value="Rnase_HI_RT_non_LTR"/>
    <property type="match status" value="1"/>
</dbReference>
<dbReference type="PROSITE" id="PS50878">
    <property type="entry name" value="RT_POL"/>
    <property type="match status" value="1"/>
</dbReference>
<dbReference type="EMBL" id="BGPR01087647">
    <property type="protein sequence ID" value="GBM07991.1"/>
    <property type="molecule type" value="Genomic_DNA"/>
</dbReference>
<name>A0A4Y2CW83_ARAVE</name>
<dbReference type="OrthoDB" id="7700848at2759"/>
<dbReference type="GO" id="GO:0004523">
    <property type="term" value="F:RNA-DNA hybrid ribonuclease activity"/>
    <property type="evidence" value="ECO:0007669"/>
    <property type="project" value="InterPro"/>
</dbReference>
<keyword evidence="7" id="KW-1185">Reference proteome</keyword>
<evidence type="ECO:0000259" key="2">
    <source>
        <dbReference type="PROSITE" id="PS50878"/>
    </source>
</evidence>
<dbReference type="InterPro" id="IPR052560">
    <property type="entry name" value="RdDP_mobile_element"/>
</dbReference>
<feature type="region of interest" description="Disordered" evidence="1">
    <location>
        <begin position="461"/>
        <end position="481"/>
    </location>
</feature>
<proteinExistence type="predicted"/>
<gene>
    <name evidence="4" type="primary">R1A1-elementORF2_789</name>
    <name evidence="6" type="synonym">R1A1-elementORF2_423</name>
    <name evidence="5" type="synonym">R1A1-elementORF2_684</name>
    <name evidence="6" type="ORF">AVEN_153244_1</name>
    <name evidence="4" type="ORF">AVEN_51687_1</name>
    <name evidence="5" type="ORF">AVEN_87700_1</name>
</gene>
<dbReference type="SUPFAM" id="SSF56672">
    <property type="entry name" value="DNA/RNA polymerases"/>
    <property type="match status" value="1"/>
</dbReference>
<dbReference type="PROSITE" id="PS50879">
    <property type="entry name" value="RNASE_H_1"/>
    <property type="match status" value="1"/>
</dbReference>
<evidence type="ECO:0000313" key="6">
    <source>
        <dbReference type="EMBL" id="GBM07991.1"/>
    </source>
</evidence>
<dbReference type="PANTHER" id="PTHR36688">
    <property type="entry name" value="ENDO/EXONUCLEASE/PHOSPHATASE DOMAIN-CONTAINING PROTEIN"/>
    <property type="match status" value="1"/>
</dbReference>
<reference evidence="4 7" key="1">
    <citation type="journal article" date="2019" name="Sci. Rep.">
        <title>Orb-weaving spider Araneus ventricosus genome elucidates the spidroin gene catalogue.</title>
        <authorList>
            <person name="Kono N."/>
            <person name="Nakamura H."/>
            <person name="Ohtoshi R."/>
            <person name="Moran D.A.P."/>
            <person name="Shinohara A."/>
            <person name="Yoshida Y."/>
            <person name="Fujiwara M."/>
            <person name="Mori M."/>
            <person name="Tomita M."/>
            <person name="Arakawa K."/>
        </authorList>
    </citation>
    <scope>NUCLEOTIDE SEQUENCE [LARGE SCALE GENOMIC DNA]</scope>
</reference>
<evidence type="ECO:0000313" key="7">
    <source>
        <dbReference type="Proteomes" id="UP000499080"/>
    </source>
</evidence>
<protein>
    <recommendedName>
        <fullName evidence="8">Retrovirus-related Pol polyprotein from type-1 retrotransposable element R1</fullName>
    </recommendedName>
</protein>
<dbReference type="EMBL" id="BGPR01087644">
    <property type="protein sequence ID" value="GBM07986.1"/>
    <property type="molecule type" value="Genomic_DNA"/>
</dbReference>
<dbReference type="AlphaFoldDB" id="A0A4Y2CW83"/>
<dbReference type="InterPro" id="IPR043502">
    <property type="entry name" value="DNA/RNA_pol_sf"/>
</dbReference>
<dbReference type="SUPFAM" id="SSF56219">
    <property type="entry name" value="DNase I-like"/>
    <property type="match status" value="1"/>
</dbReference>
<dbReference type="InterPro" id="IPR005135">
    <property type="entry name" value="Endo/exonuclease/phosphatase"/>
</dbReference>
<evidence type="ECO:0008006" key="8">
    <source>
        <dbReference type="Google" id="ProtNLM"/>
    </source>
</evidence>
<comment type="caution">
    <text evidence="4">The sequence shown here is derived from an EMBL/GenBank/DDBJ whole genome shotgun (WGS) entry which is preliminary data.</text>
</comment>
<dbReference type="InterPro" id="IPR012337">
    <property type="entry name" value="RNaseH-like_sf"/>
</dbReference>